<dbReference type="PROSITE" id="PS50108">
    <property type="entry name" value="CRIB"/>
    <property type="match status" value="1"/>
</dbReference>
<feature type="region of interest" description="Disordered" evidence="1">
    <location>
        <begin position="1"/>
        <end position="86"/>
    </location>
</feature>
<proteinExistence type="predicted"/>
<dbReference type="VEuPathDB" id="FungiDB:PHYBLDRAFT_58575"/>
<keyword evidence="4" id="KW-1185">Reference proteome</keyword>
<dbReference type="InterPro" id="IPR000095">
    <property type="entry name" value="CRIB_dom"/>
</dbReference>
<dbReference type="EMBL" id="KV440972">
    <property type="protein sequence ID" value="OAD79526.1"/>
    <property type="molecule type" value="Genomic_DNA"/>
</dbReference>
<dbReference type="InterPro" id="IPR036936">
    <property type="entry name" value="CRIB_dom_sf"/>
</dbReference>
<dbReference type="InParanoid" id="A0A167QDB4"/>
<dbReference type="RefSeq" id="XP_018297566.1">
    <property type="nucleotide sequence ID" value="XM_018440356.1"/>
</dbReference>
<sequence length="180" mass="19992">MGSTISKVNHGLKASLLPSEKTRRGRTSPTVGCIDSQKPLNAKPSGRHKPKDKKSISVKRRKPRYKKVTKSMVGRPSNFKHIGHMGAKDTNINPVEANIFSAQMMDISTQLNTPIRPRQIKPKNNNNNNKKSLPRAANDYYQYNIISSSSSSSNNCRGSRKPVNSNILLLEPPSLRTLMA</sequence>
<dbReference type="Gene3D" id="3.90.810.10">
    <property type="entry name" value="CRIB domain"/>
    <property type="match status" value="1"/>
</dbReference>
<evidence type="ECO:0000313" key="4">
    <source>
        <dbReference type="Proteomes" id="UP000077315"/>
    </source>
</evidence>
<dbReference type="AlphaFoldDB" id="A0A167QDB4"/>
<accession>A0A167QDB4</accession>
<protein>
    <recommendedName>
        <fullName evidence="2">CRIB domain-containing protein</fullName>
    </recommendedName>
</protein>
<name>A0A167QDB4_PHYB8</name>
<feature type="domain" description="CRIB" evidence="2">
    <location>
        <begin position="73"/>
        <end position="86"/>
    </location>
</feature>
<dbReference type="GeneID" id="29001262"/>
<evidence type="ECO:0000256" key="1">
    <source>
        <dbReference type="SAM" id="MobiDB-lite"/>
    </source>
</evidence>
<reference evidence="4" key="1">
    <citation type="submission" date="2015-06" db="EMBL/GenBank/DDBJ databases">
        <title>Expansion of signal transduction pathways in fungi by whole-genome duplication.</title>
        <authorList>
            <consortium name="DOE Joint Genome Institute"/>
            <person name="Corrochano L.M."/>
            <person name="Kuo A."/>
            <person name="Marcet-Houben M."/>
            <person name="Polaino S."/>
            <person name="Salamov A."/>
            <person name="Villalobos J.M."/>
            <person name="Alvarez M.I."/>
            <person name="Avalos J."/>
            <person name="Benito E.P."/>
            <person name="Benoit I."/>
            <person name="Burger G."/>
            <person name="Camino L.P."/>
            <person name="Canovas D."/>
            <person name="Cerda-Olmedo E."/>
            <person name="Cheng J.-F."/>
            <person name="Dominguez A."/>
            <person name="Elias M."/>
            <person name="Eslava A.P."/>
            <person name="Glaser F."/>
            <person name="Grimwood J."/>
            <person name="Gutierrez G."/>
            <person name="Heitman J."/>
            <person name="Henrissat B."/>
            <person name="Iturriaga E.A."/>
            <person name="Lang B.F."/>
            <person name="Lavin J.L."/>
            <person name="Lee S."/>
            <person name="Li W."/>
            <person name="Lindquist E."/>
            <person name="Lopez-Garcia S."/>
            <person name="Luque E.M."/>
            <person name="Marcos A.T."/>
            <person name="Martin J."/>
            <person name="McCluskey K."/>
            <person name="Medina H.R."/>
            <person name="Miralles-Duran A."/>
            <person name="Miyazaki A."/>
            <person name="Munoz-Torres E."/>
            <person name="Oguiza J.A."/>
            <person name="Ohm R."/>
            <person name="Olmedo M."/>
            <person name="Orejas M."/>
            <person name="Ortiz-Castellanos L."/>
            <person name="Pisabarro A.G."/>
            <person name="Rodriguez-Romero J."/>
            <person name="Ruiz-Herrera J."/>
            <person name="Ruiz-Vazquez R."/>
            <person name="Sanz C."/>
            <person name="Schackwitz W."/>
            <person name="Schmutz J."/>
            <person name="Shahriari M."/>
            <person name="Shelest E."/>
            <person name="Silva-Franco F."/>
            <person name="Soanes D."/>
            <person name="Syed K."/>
            <person name="Tagua V.G."/>
            <person name="Talbot N.J."/>
            <person name="Thon M."/>
            <person name="De vries R.P."/>
            <person name="Wiebenga A."/>
            <person name="Yadav J.S."/>
            <person name="Braun E.L."/>
            <person name="Baker S."/>
            <person name="Garre V."/>
            <person name="Horwitz B."/>
            <person name="Torres-Martinez S."/>
            <person name="Idnurm A."/>
            <person name="Herrera-Estrella A."/>
            <person name="Gabaldon T."/>
            <person name="Grigoriev I.V."/>
        </authorList>
    </citation>
    <scope>NUCLEOTIDE SEQUENCE [LARGE SCALE GENOMIC DNA]</scope>
    <source>
        <strain evidence="4">NRRL 1555(-)</strain>
    </source>
</reference>
<dbReference type="STRING" id="763407.A0A167QDB4"/>
<evidence type="ECO:0000313" key="3">
    <source>
        <dbReference type="EMBL" id="OAD79526.1"/>
    </source>
</evidence>
<feature type="compositionally biased region" description="Basic residues" evidence="1">
    <location>
        <begin position="45"/>
        <end position="69"/>
    </location>
</feature>
<dbReference type="OrthoDB" id="5559822at2759"/>
<dbReference type="CDD" id="cd00132">
    <property type="entry name" value="CRIB"/>
    <property type="match status" value="1"/>
</dbReference>
<organism evidence="3 4">
    <name type="scientific">Phycomyces blakesleeanus (strain ATCC 8743b / DSM 1359 / FGSC 10004 / NBRC 33097 / NRRL 1555)</name>
    <dbReference type="NCBI Taxonomy" id="763407"/>
    <lineage>
        <taxon>Eukaryota</taxon>
        <taxon>Fungi</taxon>
        <taxon>Fungi incertae sedis</taxon>
        <taxon>Mucoromycota</taxon>
        <taxon>Mucoromycotina</taxon>
        <taxon>Mucoromycetes</taxon>
        <taxon>Mucorales</taxon>
        <taxon>Phycomycetaceae</taxon>
        <taxon>Phycomyces</taxon>
    </lineage>
</organism>
<gene>
    <name evidence="3" type="ORF">PHYBLDRAFT_58575</name>
</gene>
<dbReference type="Proteomes" id="UP000077315">
    <property type="component" value="Unassembled WGS sequence"/>
</dbReference>
<evidence type="ECO:0000259" key="2">
    <source>
        <dbReference type="PROSITE" id="PS50108"/>
    </source>
</evidence>